<proteinExistence type="predicted"/>
<dbReference type="InterPro" id="IPR037523">
    <property type="entry name" value="VOC_core"/>
</dbReference>
<protein>
    <submittedName>
        <fullName evidence="2">Putative glyoxalase protein</fullName>
    </submittedName>
</protein>
<dbReference type="InterPro" id="IPR029068">
    <property type="entry name" value="Glyas_Bleomycin-R_OHBP_Dase"/>
</dbReference>
<accession>B3PVX7</accession>
<evidence type="ECO:0000259" key="1">
    <source>
        <dbReference type="PROSITE" id="PS51819"/>
    </source>
</evidence>
<dbReference type="Proteomes" id="UP000008817">
    <property type="component" value="Chromosome"/>
</dbReference>
<dbReference type="InterPro" id="IPR004360">
    <property type="entry name" value="Glyas_Fos-R_dOase_dom"/>
</dbReference>
<dbReference type="Gene3D" id="3.10.180.10">
    <property type="entry name" value="2,3-Dihydroxybiphenyl 1,2-Dioxygenase, domain 1"/>
    <property type="match status" value="1"/>
</dbReference>
<gene>
    <name evidence="2" type="ordered locus">RHECIAT_CH0001652</name>
</gene>
<evidence type="ECO:0000313" key="2">
    <source>
        <dbReference type="EMBL" id="ACE90629.1"/>
    </source>
</evidence>
<dbReference type="HOGENOM" id="CLU_046006_15_6_5"/>
<dbReference type="KEGG" id="rec:RHECIAT_CH0001652"/>
<dbReference type="eggNOG" id="COG0346">
    <property type="taxonomic scope" value="Bacteria"/>
</dbReference>
<dbReference type="EMBL" id="CP001074">
    <property type="protein sequence ID" value="ACE90629.1"/>
    <property type="molecule type" value="Genomic_DNA"/>
</dbReference>
<feature type="domain" description="VOC" evidence="1">
    <location>
        <begin position="1"/>
        <end position="122"/>
    </location>
</feature>
<dbReference type="AlphaFoldDB" id="B3PVX7"/>
<dbReference type="PROSITE" id="PS51819">
    <property type="entry name" value="VOC"/>
    <property type="match status" value="1"/>
</dbReference>
<dbReference type="Pfam" id="PF00903">
    <property type="entry name" value="Glyoxalase"/>
    <property type="match status" value="1"/>
</dbReference>
<organism evidence="2 3">
    <name type="scientific">Rhizobium etli (strain CIAT 652)</name>
    <dbReference type="NCBI Taxonomy" id="491916"/>
    <lineage>
        <taxon>Bacteria</taxon>
        <taxon>Pseudomonadati</taxon>
        <taxon>Pseudomonadota</taxon>
        <taxon>Alphaproteobacteria</taxon>
        <taxon>Hyphomicrobiales</taxon>
        <taxon>Rhizobiaceae</taxon>
        <taxon>Rhizobium/Agrobacterium group</taxon>
        <taxon>Rhizobium</taxon>
    </lineage>
</organism>
<sequence length="125" mass="13912">MQLRLELFVEAPERSLDFYRLVLGFEIRGSASADYTLLTNGDAAIAINSRSALASDHPLRIETGERAGLGIEIVLSVSDVDDAYRRAKESGWPLSDLAQQPWGLRDFRLIDPDGYYVRVTSQHAS</sequence>
<dbReference type="SUPFAM" id="SSF54593">
    <property type="entry name" value="Glyoxalase/Bleomycin resistance protein/Dihydroxybiphenyl dioxygenase"/>
    <property type="match status" value="1"/>
</dbReference>
<evidence type="ECO:0000313" key="3">
    <source>
        <dbReference type="Proteomes" id="UP000008817"/>
    </source>
</evidence>
<name>B3PVX7_RHIE6</name>
<reference evidence="2 3" key="1">
    <citation type="submission" date="2008-04" db="EMBL/GenBank/DDBJ databases">
        <title>Genome diversity and DNA divergence of Rhizobium etli.</title>
        <authorList>
            <person name="Gonzalez V."/>
            <person name="Acosta J.L."/>
            <person name="Santamaria R.I."/>
            <person name="Bustos P."/>
            <person name="Hernandez-Gonzalez I.L."/>
            <person name="Fernandez J.L."/>
            <person name="Diaz R."/>
            <person name="Flores M."/>
            <person name="Mora J."/>
            <person name="Palacios R."/>
            <person name="Davila G."/>
        </authorList>
    </citation>
    <scope>NUCLEOTIDE SEQUENCE [LARGE SCALE GENOMIC DNA]</scope>
    <source>
        <strain evidence="2 3">CIAT 652</strain>
    </source>
</reference>